<dbReference type="RefSeq" id="WP_222405029.1">
    <property type="nucleotide sequence ID" value="NZ_JAHVKP010000001.1"/>
</dbReference>
<proteinExistence type="predicted"/>
<reference evidence="2" key="1">
    <citation type="submission" date="2021-06" db="EMBL/GenBank/DDBJ databases">
        <title>50 bacteria genomes isolated from Dapeng, Shenzhen, China.</title>
        <authorList>
            <person name="Zheng W."/>
            <person name="Yu S."/>
            <person name="Huang Y."/>
        </authorList>
    </citation>
    <scope>NUCLEOTIDE SEQUENCE</scope>
    <source>
        <strain evidence="2">DP4N28-2</strain>
    </source>
</reference>
<evidence type="ECO:0000313" key="2">
    <source>
        <dbReference type="EMBL" id="MBY6218103.1"/>
    </source>
</evidence>
<gene>
    <name evidence="2" type="ORF">KUV31_07070</name>
</gene>
<dbReference type="InterPro" id="IPR005835">
    <property type="entry name" value="NTP_transferase_dom"/>
</dbReference>
<dbReference type="EMBL" id="JAHVKP010000001">
    <property type="protein sequence ID" value="MBY6218103.1"/>
    <property type="molecule type" value="Genomic_DNA"/>
</dbReference>
<dbReference type="Gene3D" id="3.90.550.10">
    <property type="entry name" value="Spore Coat Polysaccharide Biosynthesis Protein SpsA, Chain A"/>
    <property type="match status" value="2"/>
</dbReference>
<dbReference type="Proteomes" id="UP000824927">
    <property type="component" value="Unassembled WGS sequence"/>
</dbReference>
<evidence type="ECO:0000259" key="1">
    <source>
        <dbReference type="Pfam" id="PF00483"/>
    </source>
</evidence>
<name>A0A9Q3S176_9SPHN</name>
<organism evidence="2 3">
    <name type="scientific">Qipengyuania aquimaris</name>
    <dbReference type="NCBI Taxonomy" id="255984"/>
    <lineage>
        <taxon>Bacteria</taxon>
        <taxon>Pseudomonadati</taxon>
        <taxon>Pseudomonadota</taxon>
        <taxon>Alphaproteobacteria</taxon>
        <taxon>Sphingomonadales</taxon>
        <taxon>Erythrobacteraceae</taxon>
        <taxon>Qipengyuania</taxon>
    </lineage>
</organism>
<dbReference type="InterPro" id="IPR029044">
    <property type="entry name" value="Nucleotide-diphossugar_trans"/>
</dbReference>
<dbReference type="InterPro" id="IPR050486">
    <property type="entry name" value="Mannose-1P_guanyltransferase"/>
</dbReference>
<feature type="domain" description="Nucleotidyl transferase" evidence="1">
    <location>
        <begin position="258"/>
        <end position="430"/>
    </location>
</feature>
<feature type="domain" description="Nucleotidyl transferase" evidence="1">
    <location>
        <begin position="22"/>
        <end position="178"/>
    </location>
</feature>
<dbReference type="Pfam" id="PF00483">
    <property type="entry name" value="NTP_transferase"/>
    <property type="match status" value="2"/>
</dbReference>
<protein>
    <submittedName>
        <fullName evidence="2">Glycosyltransferase family 2 protein</fullName>
    </submittedName>
</protein>
<accession>A0A9Q3S176</accession>
<sequence length="504" mass="55434">MQILIPISGRTPFFPEDEYFFPKPLIEVAGQPMIELVIGNLKHDFPDAEFVFIVDREDARGFSLDRVLSLAAGENAKIVERLGPTSGGLCSCLLAIDALDPDRELLIFNSDQIITDNLAAHVERFNQSEADAGVVTFDAVHPRWCYVVSEDGHEVIQAFEKKVMSRHAVAGLYYFQKAETFLSAAQKAVLNDAHVNGLFYISASLNETLLMGHRIILSEIDARNYHSFFEPSRIRTFERSPAAASIRDRPQAGTRVNVILPAAGEGSRFANAGWKKPKPFIDVLGLPMLSHVIDNVSPKGSQTTVLLRKQHRDEQASAIDDLEARGINVISVEKLTEGTASTVLLARSVFDNEQPMMVANSDQIVDFDVADFINDCFNRQLDGSILVFRDPTMDPKWSFARVGADGLVQEVAEKKAISDLATVGIYLFSRGRDFVGAAADMMAANERVNGEFYTCPVYNFMIAQGARIGVYEVPMHAMQGLGTPEDLEGFLTKQGAGPSPDAPD</sequence>
<evidence type="ECO:0000313" key="3">
    <source>
        <dbReference type="Proteomes" id="UP000824927"/>
    </source>
</evidence>
<dbReference type="PANTHER" id="PTHR22572">
    <property type="entry name" value="SUGAR-1-PHOSPHATE GUANYL TRANSFERASE"/>
    <property type="match status" value="1"/>
</dbReference>
<dbReference type="AlphaFoldDB" id="A0A9Q3S176"/>
<dbReference type="CDD" id="cd04183">
    <property type="entry name" value="GT2_BcE_like"/>
    <property type="match status" value="2"/>
</dbReference>
<comment type="caution">
    <text evidence="2">The sequence shown here is derived from an EMBL/GenBank/DDBJ whole genome shotgun (WGS) entry which is preliminary data.</text>
</comment>
<dbReference type="SUPFAM" id="SSF53448">
    <property type="entry name" value="Nucleotide-diphospho-sugar transferases"/>
    <property type="match status" value="2"/>
</dbReference>